<evidence type="ECO:0000313" key="3">
    <source>
        <dbReference type="EMBL" id="KAJ4454965.1"/>
    </source>
</evidence>
<reference evidence="3" key="1">
    <citation type="journal article" date="2022" name="bioRxiv">
        <title>Genomics of Preaxostyla Flagellates Illuminates Evolutionary Transitions and the Path Towards Mitochondrial Loss.</title>
        <authorList>
            <person name="Novak L.V.F."/>
            <person name="Treitli S.C."/>
            <person name="Pyrih J."/>
            <person name="Halakuc P."/>
            <person name="Pipaliya S.V."/>
            <person name="Vacek V."/>
            <person name="Brzon O."/>
            <person name="Soukal P."/>
            <person name="Eme L."/>
            <person name="Dacks J.B."/>
            <person name="Karnkowska A."/>
            <person name="Elias M."/>
            <person name="Hampl V."/>
        </authorList>
    </citation>
    <scope>NUCLEOTIDE SEQUENCE</scope>
    <source>
        <strain evidence="3">RCP-MX</strain>
    </source>
</reference>
<accession>A0ABQ8UDQ2</accession>
<gene>
    <name evidence="3" type="ORF">PAPYR_10209</name>
</gene>
<name>A0ABQ8UDQ2_9EUKA</name>
<dbReference type="Pfam" id="PF02666">
    <property type="entry name" value="PS_Dcarbxylase"/>
    <property type="match status" value="1"/>
</dbReference>
<dbReference type="PANTHER" id="PTHR10067:SF17">
    <property type="entry name" value="PHOSPHATIDYLSERINE DECARBOXYLASE PROENZYME 2"/>
    <property type="match status" value="1"/>
</dbReference>
<sequence>MSIMAAAGSDPMALAEAFMLARTYVNKITEAQPPPDSVIRVFDRNLGHPVDELIPGYIKVALRSLYRTVLIPGYIKVALRSLYRTVLGRGAAHSEKTKKMLATMTRKAGPTKNHPKSRKDIPGFVTQYNVKLEECMLPNPESYACFNDFFARKLLPGARPIDTPDDPTQMCSPADCRLMVFENIPPPSKSGSR</sequence>
<keyword evidence="4" id="KW-1185">Reference proteome</keyword>
<dbReference type="PANTHER" id="PTHR10067">
    <property type="entry name" value="PHOSPHATIDYLSERINE DECARBOXYLASE"/>
    <property type="match status" value="1"/>
</dbReference>
<proteinExistence type="predicted"/>
<keyword evidence="1" id="KW-0210">Decarboxylase</keyword>
<dbReference type="Proteomes" id="UP001141327">
    <property type="component" value="Unassembled WGS sequence"/>
</dbReference>
<organism evidence="3 4">
    <name type="scientific">Paratrimastix pyriformis</name>
    <dbReference type="NCBI Taxonomy" id="342808"/>
    <lineage>
        <taxon>Eukaryota</taxon>
        <taxon>Metamonada</taxon>
        <taxon>Preaxostyla</taxon>
        <taxon>Paratrimastigidae</taxon>
        <taxon>Paratrimastix</taxon>
    </lineage>
</organism>
<evidence type="ECO:0000256" key="1">
    <source>
        <dbReference type="ARBA" id="ARBA00022793"/>
    </source>
</evidence>
<dbReference type="EMBL" id="JAPMOS010000126">
    <property type="protein sequence ID" value="KAJ4454965.1"/>
    <property type="molecule type" value="Genomic_DNA"/>
</dbReference>
<dbReference type="InterPro" id="IPR003817">
    <property type="entry name" value="PS_Dcarbxylase"/>
</dbReference>
<comment type="caution">
    <text evidence="3">The sequence shown here is derived from an EMBL/GenBank/DDBJ whole genome shotgun (WGS) entry which is preliminary data.</text>
</comment>
<evidence type="ECO:0000256" key="2">
    <source>
        <dbReference type="ARBA" id="ARBA00023239"/>
    </source>
</evidence>
<evidence type="ECO:0000313" key="4">
    <source>
        <dbReference type="Proteomes" id="UP001141327"/>
    </source>
</evidence>
<keyword evidence="2" id="KW-0456">Lyase</keyword>
<protein>
    <submittedName>
        <fullName evidence="3">Phosphatidylserine decarboxylase proenzyme 3</fullName>
    </submittedName>
</protein>